<evidence type="ECO:0000313" key="15">
    <source>
        <dbReference type="Proteomes" id="UP000256900"/>
    </source>
</evidence>
<evidence type="ECO:0000256" key="13">
    <source>
        <dbReference type="SAM" id="Phobius"/>
    </source>
</evidence>
<keyword evidence="9 12" id="KW-0408">Iron</keyword>
<feature type="transmembrane region" description="Helical" evidence="13">
    <location>
        <begin position="113"/>
        <end position="135"/>
    </location>
</feature>
<evidence type="ECO:0000313" key="14">
    <source>
        <dbReference type="EMBL" id="REF87334.1"/>
    </source>
</evidence>
<keyword evidence="15" id="KW-1185">Reference proteome</keyword>
<sequence>MAGIEAKQGQDIELRRPLSPHLSIYRPMLTMVMSIAHRISGIALYVGTLFLVWYLLAAATGAGFTFASWFFGSFIGQLVLFGFAFALLLHFFGGIRHLIWDAGYGFDKEWREYLAVGTLAASVVTTLIIFIAAHLG</sequence>
<evidence type="ECO:0000256" key="2">
    <source>
        <dbReference type="ARBA" id="ARBA00004141"/>
    </source>
</evidence>
<evidence type="ECO:0000256" key="7">
    <source>
        <dbReference type="ARBA" id="ARBA00022723"/>
    </source>
</evidence>
<dbReference type="PANTHER" id="PTHR10978">
    <property type="entry name" value="SUCCINATE DEHYDROGENASE CYTOCHROME B560 SUBUNIT"/>
    <property type="match status" value="1"/>
</dbReference>
<dbReference type="GO" id="GO:0009055">
    <property type="term" value="F:electron transfer activity"/>
    <property type="evidence" value="ECO:0007669"/>
    <property type="project" value="InterPro"/>
</dbReference>
<name>A0A3D9YX46_9HYPH</name>
<comment type="similarity">
    <text evidence="3">Belongs to the cytochrome b560 family.</text>
</comment>
<proteinExistence type="inferred from homology"/>
<keyword evidence="10 13" id="KW-0472">Membrane</keyword>
<reference evidence="14 15" key="1">
    <citation type="submission" date="2018-08" db="EMBL/GenBank/DDBJ databases">
        <title>Genomic Encyclopedia of Type Strains, Phase IV (KMG-IV): sequencing the most valuable type-strain genomes for metagenomic binning, comparative biology and taxonomic classification.</title>
        <authorList>
            <person name="Goeker M."/>
        </authorList>
    </citation>
    <scope>NUCLEOTIDE SEQUENCE [LARGE SCALE GENOMIC DNA]</scope>
    <source>
        <strain evidence="14 15">BW863</strain>
    </source>
</reference>
<keyword evidence="6 13" id="KW-0812">Transmembrane</keyword>
<dbReference type="Proteomes" id="UP000256900">
    <property type="component" value="Unassembled WGS sequence"/>
</dbReference>
<accession>A0A3D9YX46</accession>
<dbReference type="AlphaFoldDB" id="A0A3D9YX46"/>
<dbReference type="CDD" id="cd03499">
    <property type="entry name" value="SQR_TypeC_SdhC"/>
    <property type="match status" value="1"/>
</dbReference>
<evidence type="ECO:0000256" key="12">
    <source>
        <dbReference type="PIRSR" id="PIRSR000178-1"/>
    </source>
</evidence>
<keyword evidence="8 13" id="KW-1133">Transmembrane helix</keyword>
<comment type="caution">
    <text evidence="14">The sequence shown here is derived from an EMBL/GenBank/DDBJ whole genome shotgun (WGS) entry which is preliminary data.</text>
</comment>
<dbReference type="InterPro" id="IPR018495">
    <property type="entry name" value="Succ_DH_cyt_bsu_CS"/>
</dbReference>
<dbReference type="PIRSF" id="PIRSF000178">
    <property type="entry name" value="SDH_cyt_b560"/>
    <property type="match status" value="1"/>
</dbReference>
<organism evidence="14 15">
    <name type="scientific">Methylovirgula ligni</name>
    <dbReference type="NCBI Taxonomy" id="569860"/>
    <lineage>
        <taxon>Bacteria</taxon>
        <taxon>Pseudomonadati</taxon>
        <taxon>Pseudomonadota</taxon>
        <taxon>Alphaproteobacteria</taxon>
        <taxon>Hyphomicrobiales</taxon>
        <taxon>Beijerinckiaceae</taxon>
        <taxon>Methylovirgula</taxon>
    </lineage>
</organism>
<keyword evidence="5 12" id="KW-0349">Heme</keyword>
<protein>
    <recommendedName>
        <fullName evidence="4">Succinate dehydrogenase cytochrome b556 subunit</fullName>
    </recommendedName>
</protein>
<dbReference type="RefSeq" id="WP_115835553.1">
    <property type="nucleotide sequence ID" value="NZ_CP025086.1"/>
</dbReference>
<dbReference type="NCBIfam" id="TIGR02970">
    <property type="entry name" value="succ_dehyd_cytB"/>
    <property type="match status" value="1"/>
</dbReference>
<evidence type="ECO:0000256" key="11">
    <source>
        <dbReference type="ARBA" id="ARBA00025912"/>
    </source>
</evidence>
<comment type="subcellular location">
    <subcellularLocation>
        <location evidence="2">Membrane</location>
        <topology evidence="2">Multi-pass membrane protein</topology>
    </subcellularLocation>
</comment>
<evidence type="ECO:0000256" key="9">
    <source>
        <dbReference type="ARBA" id="ARBA00023004"/>
    </source>
</evidence>
<dbReference type="OrthoDB" id="9799441at2"/>
<dbReference type="Pfam" id="PF01127">
    <property type="entry name" value="Sdh_cyt"/>
    <property type="match status" value="1"/>
</dbReference>
<comment type="function">
    <text evidence="1">Membrane-anchoring subunit of succinate dehydrogenase (SDH).</text>
</comment>
<evidence type="ECO:0000256" key="8">
    <source>
        <dbReference type="ARBA" id="ARBA00022989"/>
    </source>
</evidence>
<dbReference type="InterPro" id="IPR000701">
    <property type="entry name" value="SuccDH_FuR_B_TM-su"/>
</dbReference>
<dbReference type="PANTHER" id="PTHR10978:SF5">
    <property type="entry name" value="SUCCINATE DEHYDROGENASE CYTOCHROME B560 SUBUNIT, MITOCHONDRIAL"/>
    <property type="match status" value="1"/>
</dbReference>
<evidence type="ECO:0000256" key="10">
    <source>
        <dbReference type="ARBA" id="ARBA00023136"/>
    </source>
</evidence>
<evidence type="ECO:0000256" key="3">
    <source>
        <dbReference type="ARBA" id="ARBA00007244"/>
    </source>
</evidence>
<dbReference type="GO" id="GO:0046872">
    <property type="term" value="F:metal ion binding"/>
    <property type="evidence" value="ECO:0007669"/>
    <property type="project" value="UniProtKB-KW"/>
</dbReference>
<dbReference type="SUPFAM" id="SSF81343">
    <property type="entry name" value="Fumarate reductase respiratory complex transmembrane subunits"/>
    <property type="match status" value="1"/>
</dbReference>
<dbReference type="GO" id="GO:0016020">
    <property type="term" value="C:membrane"/>
    <property type="evidence" value="ECO:0007669"/>
    <property type="project" value="UniProtKB-SubCell"/>
</dbReference>
<feature type="transmembrane region" description="Helical" evidence="13">
    <location>
        <begin position="35"/>
        <end position="56"/>
    </location>
</feature>
<dbReference type="PROSITE" id="PS01000">
    <property type="entry name" value="SDH_CYT_1"/>
    <property type="match status" value="1"/>
</dbReference>
<evidence type="ECO:0000256" key="4">
    <source>
        <dbReference type="ARBA" id="ARBA00020076"/>
    </source>
</evidence>
<dbReference type="Gene3D" id="1.20.1300.10">
    <property type="entry name" value="Fumarate reductase/succinate dehydrogenase, transmembrane subunit"/>
    <property type="match status" value="1"/>
</dbReference>
<dbReference type="InterPro" id="IPR014314">
    <property type="entry name" value="Succ_DH_cytb556"/>
</dbReference>
<dbReference type="EMBL" id="QUMO01000002">
    <property type="protein sequence ID" value="REF87334.1"/>
    <property type="molecule type" value="Genomic_DNA"/>
</dbReference>
<feature type="transmembrane region" description="Helical" evidence="13">
    <location>
        <begin position="68"/>
        <end position="92"/>
    </location>
</feature>
<dbReference type="GO" id="GO:0006099">
    <property type="term" value="P:tricarboxylic acid cycle"/>
    <property type="evidence" value="ECO:0007669"/>
    <property type="project" value="InterPro"/>
</dbReference>
<evidence type="ECO:0000256" key="1">
    <source>
        <dbReference type="ARBA" id="ARBA00004050"/>
    </source>
</evidence>
<keyword evidence="7 12" id="KW-0479">Metal-binding</keyword>
<feature type="binding site" description="axial binding residue" evidence="12">
    <location>
        <position position="90"/>
    </location>
    <ligand>
        <name>heme</name>
        <dbReference type="ChEBI" id="CHEBI:30413"/>
        <note>ligand shared with second transmembrane subunit</note>
    </ligand>
    <ligandPart>
        <name>Fe</name>
        <dbReference type="ChEBI" id="CHEBI:18248"/>
    </ligandPart>
</feature>
<evidence type="ECO:0000256" key="5">
    <source>
        <dbReference type="ARBA" id="ARBA00022617"/>
    </source>
</evidence>
<comment type="cofactor">
    <cofactor evidence="12">
        <name>heme</name>
        <dbReference type="ChEBI" id="CHEBI:30413"/>
    </cofactor>
    <text evidence="12">The heme is bound between the two transmembrane subunits.</text>
</comment>
<dbReference type="InterPro" id="IPR034804">
    <property type="entry name" value="SQR/QFR_C/D"/>
</dbReference>
<gene>
    <name evidence="14" type="ORF">DES32_0954</name>
</gene>
<comment type="subunit">
    <text evidence="11">Part of an enzyme complex containing four subunits: a flavoprotein, an iron-sulfur protein, plus two membrane-anchoring proteins, SdhC and SdhD. The complex can form homotrimers.</text>
</comment>
<evidence type="ECO:0000256" key="6">
    <source>
        <dbReference type="ARBA" id="ARBA00022692"/>
    </source>
</evidence>
<dbReference type="PROSITE" id="PS01001">
    <property type="entry name" value="SDH_CYT_2"/>
    <property type="match status" value="1"/>
</dbReference>